<dbReference type="InterPro" id="IPR035093">
    <property type="entry name" value="RelE/ParE_toxin_dom_sf"/>
</dbReference>
<evidence type="ECO:0000256" key="2">
    <source>
        <dbReference type="ARBA" id="ARBA00022649"/>
    </source>
</evidence>
<dbReference type="PATRIC" id="fig|237368.3.peg.3937"/>
<evidence type="ECO:0000313" key="4">
    <source>
        <dbReference type="Proteomes" id="UP000030652"/>
    </source>
</evidence>
<comment type="similarity">
    <text evidence="1">Belongs to the RelE toxin family.</text>
</comment>
<evidence type="ECO:0008006" key="5">
    <source>
        <dbReference type="Google" id="ProtNLM"/>
    </source>
</evidence>
<dbReference type="eggNOG" id="COG3668">
    <property type="taxonomic scope" value="Bacteria"/>
</dbReference>
<dbReference type="PANTHER" id="PTHR33755">
    <property type="entry name" value="TOXIN PARE1-RELATED"/>
    <property type="match status" value="1"/>
</dbReference>
<dbReference type="PANTHER" id="PTHR33755:SF5">
    <property type="entry name" value="TYPE II TOXIN-ANTITOXIN SYSTEM RELE_PARE FAMILY TOXIN"/>
    <property type="match status" value="1"/>
</dbReference>
<sequence length="104" mass="11955">MVKVTWTDQALDDLDSICLFIARDSLQYAKLFAIRAFEATDRLEIFSKSGRVDPEINREDIREIILGNYRIIYRIIAEEVEILTVHHGAKPLEFDNLSKTTPSA</sequence>
<name>A0A0B0EEV5_9BACT</name>
<reference evidence="3 4" key="1">
    <citation type="submission" date="2014-10" db="EMBL/GenBank/DDBJ databases">
        <title>Draft genome of anammox bacterium scalindua brodae, obtained using differential coverage binning of sequence data from two enrichment reactors.</title>
        <authorList>
            <person name="Speth D.R."/>
            <person name="Russ L."/>
            <person name="Kartal B."/>
            <person name="Op den Camp H.J."/>
            <person name="Dutilh B.E."/>
            <person name="Jetten M.S."/>
        </authorList>
    </citation>
    <scope>NUCLEOTIDE SEQUENCE [LARGE SCALE GENOMIC DNA]</scope>
    <source>
        <strain evidence="3">RU1</strain>
    </source>
</reference>
<dbReference type="Proteomes" id="UP000030652">
    <property type="component" value="Unassembled WGS sequence"/>
</dbReference>
<dbReference type="Gene3D" id="3.30.2310.20">
    <property type="entry name" value="RelE-like"/>
    <property type="match status" value="1"/>
</dbReference>
<comment type="caution">
    <text evidence="3">The sequence shown here is derived from an EMBL/GenBank/DDBJ whole genome shotgun (WGS) entry which is preliminary data.</text>
</comment>
<dbReference type="Pfam" id="PF05016">
    <property type="entry name" value="ParE_toxin"/>
    <property type="match status" value="1"/>
</dbReference>
<dbReference type="InterPro" id="IPR007712">
    <property type="entry name" value="RelE/ParE_toxin"/>
</dbReference>
<evidence type="ECO:0000313" key="3">
    <source>
        <dbReference type="EMBL" id="KHE90611.1"/>
    </source>
</evidence>
<keyword evidence="2" id="KW-1277">Toxin-antitoxin system</keyword>
<evidence type="ECO:0000256" key="1">
    <source>
        <dbReference type="ARBA" id="ARBA00006226"/>
    </source>
</evidence>
<dbReference type="InterPro" id="IPR051803">
    <property type="entry name" value="TA_system_RelE-like_toxin"/>
</dbReference>
<organism evidence="3 4">
    <name type="scientific">Candidatus Scalindua brodae</name>
    <dbReference type="NCBI Taxonomy" id="237368"/>
    <lineage>
        <taxon>Bacteria</taxon>
        <taxon>Pseudomonadati</taxon>
        <taxon>Planctomycetota</taxon>
        <taxon>Candidatus Brocadiia</taxon>
        <taxon>Candidatus Brocadiales</taxon>
        <taxon>Candidatus Scalinduaceae</taxon>
        <taxon>Candidatus Scalindua</taxon>
    </lineage>
</organism>
<dbReference type="EMBL" id="JRYO01000252">
    <property type="protein sequence ID" value="KHE90611.1"/>
    <property type="molecule type" value="Genomic_DNA"/>
</dbReference>
<proteinExistence type="inferred from homology"/>
<accession>A0A0B0EEV5</accession>
<gene>
    <name evidence="3" type="ORF">SCABRO_03655</name>
</gene>
<protein>
    <recommendedName>
        <fullName evidence="5">Plasmid stabilization system protein</fullName>
    </recommendedName>
</protein>
<dbReference type="NCBIfam" id="TIGR02385">
    <property type="entry name" value="RelE_StbE"/>
    <property type="match status" value="1"/>
</dbReference>
<dbReference type="AlphaFoldDB" id="A0A0B0EEV5"/>
<dbReference type="SUPFAM" id="SSF143011">
    <property type="entry name" value="RelE-like"/>
    <property type="match status" value="1"/>
</dbReference>